<accession>T1B409</accession>
<dbReference type="GO" id="GO:0004775">
    <property type="term" value="F:succinate-CoA ligase (ADP-forming) activity"/>
    <property type="evidence" value="ECO:0007669"/>
    <property type="project" value="TreeGrafter"/>
</dbReference>
<dbReference type="SUPFAM" id="SSF52210">
    <property type="entry name" value="Succinyl-CoA synthetase domains"/>
    <property type="match status" value="1"/>
</dbReference>
<organism evidence="2">
    <name type="scientific">mine drainage metagenome</name>
    <dbReference type="NCBI Taxonomy" id="410659"/>
    <lineage>
        <taxon>unclassified sequences</taxon>
        <taxon>metagenomes</taxon>
        <taxon>ecological metagenomes</taxon>
    </lineage>
</organism>
<dbReference type="GO" id="GO:0009361">
    <property type="term" value="C:succinate-CoA ligase complex (ADP-forming)"/>
    <property type="evidence" value="ECO:0007669"/>
    <property type="project" value="TreeGrafter"/>
</dbReference>
<sequence>MESSAAGVDLVVCITELVPVNDMIRAKAMIGRRGARLVGPNWPGADVAGGAGEGRDHPQQNGYPGHLGLVSRSGTLTYEMMQALAQAGYGQSTAVGIGGIQSLASASPMSSSSSPKTPRRSWW</sequence>
<comment type="caution">
    <text evidence="2">The sequence shown here is derived from an EMBL/GenBank/DDBJ whole genome shotgun (WGS) entry which is preliminary data.</text>
</comment>
<protein>
    <submittedName>
        <fullName evidence="2">Succinyl-CoA synthetase subunit alpha</fullName>
    </submittedName>
</protein>
<gene>
    <name evidence="2" type="ORF">B1B_05874</name>
</gene>
<dbReference type="AlphaFoldDB" id="T1B409"/>
<dbReference type="EMBL" id="AUZY01003727">
    <property type="protein sequence ID" value="EQD67611.1"/>
    <property type="molecule type" value="Genomic_DNA"/>
</dbReference>
<dbReference type="PANTHER" id="PTHR11117:SF2">
    <property type="entry name" value="SUCCINATE--COA LIGASE [ADP_GDP-FORMING] SUBUNIT ALPHA, MITOCHONDRIAL"/>
    <property type="match status" value="1"/>
</dbReference>
<dbReference type="Gene3D" id="3.40.50.261">
    <property type="entry name" value="Succinyl-CoA synthetase domains"/>
    <property type="match status" value="1"/>
</dbReference>
<name>T1B409_9ZZZZ</name>
<proteinExistence type="predicted"/>
<dbReference type="GO" id="GO:0004776">
    <property type="term" value="F:succinate-CoA ligase (GDP-forming) activity"/>
    <property type="evidence" value="ECO:0007669"/>
    <property type="project" value="TreeGrafter"/>
</dbReference>
<reference evidence="2" key="2">
    <citation type="journal article" date="2014" name="ISME J.">
        <title>Microbial stratification in low pH oxic and suboxic macroscopic growths along an acid mine drainage.</title>
        <authorList>
            <person name="Mendez-Garcia C."/>
            <person name="Mesa V."/>
            <person name="Sprenger R.R."/>
            <person name="Richter M."/>
            <person name="Diez M.S."/>
            <person name="Solano J."/>
            <person name="Bargiela R."/>
            <person name="Golyshina O.V."/>
            <person name="Manteca A."/>
            <person name="Ramos J.L."/>
            <person name="Gallego J.R."/>
            <person name="Llorente I."/>
            <person name="Martins Dos Santos V.A."/>
            <person name="Jensen O.N."/>
            <person name="Pelaez A.I."/>
            <person name="Sanchez J."/>
            <person name="Ferrer M."/>
        </authorList>
    </citation>
    <scope>NUCLEOTIDE SEQUENCE</scope>
</reference>
<evidence type="ECO:0000256" key="1">
    <source>
        <dbReference type="SAM" id="MobiDB-lite"/>
    </source>
</evidence>
<feature type="compositionally biased region" description="Low complexity" evidence="1">
    <location>
        <begin position="104"/>
        <end position="115"/>
    </location>
</feature>
<dbReference type="PANTHER" id="PTHR11117">
    <property type="entry name" value="SUCCINYL-COA LIGASE SUBUNIT ALPHA"/>
    <property type="match status" value="1"/>
</dbReference>
<dbReference type="GO" id="GO:0006099">
    <property type="term" value="P:tricarboxylic acid cycle"/>
    <property type="evidence" value="ECO:0007669"/>
    <property type="project" value="TreeGrafter"/>
</dbReference>
<feature type="region of interest" description="Disordered" evidence="1">
    <location>
        <begin position="45"/>
        <end position="66"/>
    </location>
</feature>
<dbReference type="InterPro" id="IPR016102">
    <property type="entry name" value="Succinyl-CoA_synth-like"/>
</dbReference>
<reference evidence="2" key="1">
    <citation type="submission" date="2013-08" db="EMBL/GenBank/DDBJ databases">
        <authorList>
            <person name="Mendez C."/>
            <person name="Richter M."/>
            <person name="Ferrer M."/>
            <person name="Sanchez J."/>
        </authorList>
    </citation>
    <scope>NUCLEOTIDE SEQUENCE</scope>
</reference>
<evidence type="ECO:0000313" key="2">
    <source>
        <dbReference type="EMBL" id="EQD67611.1"/>
    </source>
</evidence>
<feature type="region of interest" description="Disordered" evidence="1">
    <location>
        <begin position="104"/>
        <end position="123"/>
    </location>
</feature>
<dbReference type="Gene3D" id="3.40.50.720">
    <property type="entry name" value="NAD(P)-binding Rossmann-like Domain"/>
    <property type="match status" value="1"/>
</dbReference>